<dbReference type="Proteomes" id="UP001596549">
    <property type="component" value="Unassembled WGS sequence"/>
</dbReference>
<gene>
    <name evidence="2" type="ORF">ACFQPF_17840</name>
</gene>
<feature type="transmembrane region" description="Helical" evidence="1">
    <location>
        <begin position="99"/>
        <end position="124"/>
    </location>
</feature>
<reference evidence="3" key="1">
    <citation type="journal article" date="2019" name="Int. J. Syst. Evol. Microbiol.">
        <title>The Global Catalogue of Microorganisms (GCM) 10K type strain sequencing project: providing services to taxonomists for standard genome sequencing and annotation.</title>
        <authorList>
            <consortium name="The Broad Institute Genomics Platform"/>
            <consortium name="The Broad Institute Genome Sequencing Center for Infectious Disease"/>
            <person name="Wu L."/>
            <person name="Ma J."/>
        </authorList>
    </citation>
    <scope>NUCLEOTIDE SEQUENCE [LARGE SCALE GENOMIC DNA]</scope>
    <source>
        <strain evidence="3">NBRC 106396</strain>
    </source>
</reference>
<dbReference type="Pfam" id="PF10947">
    <property type="entry name" value="DUF2628"/>
    <property type="match status" value="1"/>
</dbReference>
<dbReference type="InterPro" id="IPR024399">
    <property type="entry name" value="DUF2628"/>
</dbReference>
<name>A0ABW2NVU3_9BACL</name>
<keyword evidence="3" id="KW-1185">Reference proteome</keyword>
<evidence type="ECO:0000313" key="2">
    <source>
        <dbReference type="EMBL" id="MFC7373507.1"/>
    </source>
</evidence>
<sequence length="200" mass="22515">MVCRQCGVKRETGSALSCQQCGGVFFQRNYKTEMMGGAFSANTAPLESTEKLALFVGEEKKEFYFKKWEKERNKRKITWNWAAFFLGIFWLGYRKMYTVMAIFFAVLIVLDTIALFVGTGALAVDRAIASSSAAFFGLMGNRLYKQHAEKKISEITATYSDAEQQHIAIKKAGGTSWAGVGLTFLFLVAYIVIFTLMFMM</sequence>
<keyword evidence="1" id="KW-0472">Membrane</keyword>
<keyword evidence="1" id="KW-0812">Transmembrane</keyword>
<evidence type="ECO:0000256" key="1">
    <source>
        <dbReference type="SAM" id="Phobius"/>
    </source>
</evidence>
<feature type="transmembrane region" description="Helical" evidence="1">
    <location>
        <begin position="77"/>
        <end position="93"/>
    </location>
</feature>
<dbReference type="EMBL" id="JBHTCP010000052">
    <property type="protein sequence ID" value="MFC7373507.1"/>
    <property type="molecule type" value="Genomic_DNA"/>
</dbReference>
<dbReference type="RefSeq" id="WP_379751512.1">
    <property type="nucleotide sequence ID" value="NZ_JBHTCP010000052.1"/>
</dbReference>
<proteinExistence type="predicted"/>
<evidence type="ECO:0000313" key="3">
    <source>
        <dbReference type="Proteomes" id="UP001596549"/>
    </source>
</evidence>
<accession>A0ABW2NVU3</accession>
<comment type="caution">
    <text evidence="2">The sequence shown here is derived from an EMBL/GenBank/DDBJ whole genome shotgun (WGS) entry which is preliminary data.</text>
</comment>
<keyword evidence="1" id="KW-1133">Transmembrane helix</keyword>
<feature type="transmembrane region" description="Helical" evidence="1">
    <location>
        <begin position="177"/>
        <end position="199"/>
    </location>
</feature>
<organism evidence="2 3">
    <name type="scientific">Fictibacillus iocasae</name>
    <dbReference type="NCBI Taxonomy" id="2715437"/>
    <lineage>
        <taxon>Bacteria</taxon>
        <taxon>Bacillati</taxon>
        <taxon>Bacillota</taxon>
        <taxon>Bacilli</taxon>
        <taxon>Bacillales</taxon>
        <taxon>Fictibacillaceae</taxon>
        <taxon>Fictibacillus</taxon>
    </lineage>
</organism>
<protein>
    <submittedName>
        <fullName evidence="2">DUF2628 domain-containing protein</fullName>
    </submittedName>
</protein>